<dbReference type="GO" id="GO:0008270">
    <property type="term" value="F:zinc ion binding"/>
    <property type="evidence" value="ECO:0007669"/>
    <property type="project" value="UniProtKB-KW"/>
</dbReference>
<evidence type="ECO:0000256" key="3">
    <source>
        <dbReference type="ARBA" id="ARBA00022771"/>
    </source>
</evidence>
<keyword evidence="9" id="KW-1185">Reference proteome</keyword>
<organism evidence="8 9">
    <name type="scientific">Dispira parvispora</name>
    <dbReference type="NCBI Taxonomy" id="1520584"/>
    <lineage>
        <taxon>Eukaryota</taxon>
        <taxon>Fungi</taxon>
        <taxon>Fungi incertae sedis</taxon>
        <taxon>Zoopagomycota</taxon>
        <taxon>Kickxellomycotina</taxon>
        <taxon>Dimargaritomycetes</taxon>
        <taxon>Dimargaritales</taxon>
        <taxon>Dimargaritaceae</taxon>
        <taxon>Dispira</taxon>
    </lineage>
</organism>
<comment type="subcellular location">
    <subcellularLocation>
        <location evidence="1">Nucleus</location>
    </subcellularLocation>
</comment>
<gene>
    <name evidence="8" type="ORF">IWQ62_004005</name>
</gene>
<dbReference type="PANTHER" id="PTHR10071:SF281">
    <property type="entry name" value="BOX A-BINDING FACTOR-RELATED"/>
    <property type="match status" value="1"/>
</dbReference>
<feature type="domain" description="GATA-type" evidence="7">
    <location>
        <begin position="55"/>
        <end position="114"/>
    </location>
</feature>
<dbReference type="GO" id="GO:0000981">
    <property type="term" value="F:DNA-binding transcription factor activity, RNA polymerase II-specific"/>
    <property type="evidence" value="ECO:0007669"/>
    <property type="project" value="TreeGrafter"/>
</dbReference>
<evidence type="ECO:0000259" key="7">
    <source>
        <dbReference type="PROSITE" id="PS50114"/>
    </source>
</evidence>
<keyword evidence="5" id="KW-0539">Nucleus</keyword>
<dbReference type="AlphaFoldDB" id="A0A9W8E2E1"/>
<dbReference type="InterPro" id="IPR013088">
    <property type="entry name" value="Znf_NHR/GATA"/>
</dbReference>
<keyword evidence="3 6" id="KW-0863">Zinc-finger</keyword>
<name>A0A9W8E2E1_9FUNG</name>
<dbReference type="CDD" id="cd00202">
    <property type="entry name" value="ZnF_GATA"/>
    <property type="match status" value="1"/>
</dbReference>
<proteinExistence type="predicted"/>
<dbReference type="GO" id="GO:0000978">
    <property type="term" value="F:RNA polymerase II cis-regulatory region sequence-specific DNA binding"/>
    <property type="evidence" value="ECO:0007669"/>
    <property type="project" value="TreeGrafter"/>
</dbReference>
<dbReference type="InterPro" id="IPR039355">
    <property type="entry name" value="Transcription_factor_GATA"/>
</dbReference>
<keyword evidence="4" id="KW-0862">Zinc</keyword>
<dbReference type="PROSITE" id="PS50114">
    <property type="entry name" value="GATA_ZN_FINGER_2"/>
    <property type="match status" value="1"/>
</dbReference>
<dbReference type="GO" id="GO:0005634">
    <property type="term" value="C:nucleus"/>
    <property type="evidence" value="ECO:0007669"/>
    <property type="project" value="UniProtKB-SubCell"/>
</dbReference>
<dbReference type="SUPFAM" id="SSF57716">
    <property type="entry name" value="Glucocorticoid receptor-like (DNA-binding domain)"/>
    <property type="match status" value="1"/>
</dbReference>
<dbReference type="EMBL" id="JANBPY010001215">
    <property type="protein sequence ID" value="KAJ1961046.1"/>
    <property type="molecule type" value="Genomic_DNA"/>
</dbReference>
<reference evidence="8" key="1">
    <citation type="submission" date="2022-07" db="EMBL/GenBank/DDBJ databases">
        <title>Phylogenomic reconstructions and comparative analyses of Kickxellomycotina fungi.</title>
        <authorList>
            <person name="Reynolds N.K."/>
            <person name="Stajich J.E."/>
            <person name="Barry K."/>
            <person name="Grigoriev I.V."/>
            <person name="Crous P."/>
            <person name="Smith M.E."/>
        </authorList>
    </citation>
    <scope>NUCLEOTIDE SEQUENCE</scope>
    <source>
        <strain evidence="8">RSA 1196</strain>
    </source>
</reference>
<dbReference type="Gene3D" id="3.30.50.10">
    <property type="entry name" value="Erythroid Transcription Factor GATA-1, subunit A"/>
    <property type="match status" value="1"/>
</dbReference>
<keyword evidence="2" id="KW-0479">Metal-binding</keyword>
<dbReference type="Pfam" id="PF00320">
    <property type="entry name" value="GATA"/>
    <property type="match status" value="1"/>
</dbReference>
<evidence type="ECO:0000256" key="6">
    <source>
        <dbReference type="PROSITE-ProRule" id="PRU00094"/>
    </source>
</evidence>
<comment type="caution">
    <text evidence="8">The sequence shown here is derived from an EMBL/GenBank/DDBJ whole genome shotgun (WGS) entry which is preliminary data.</text>
</comment>
<evidence type="ECO:0000256" key="1">
    <source>
        <dbReference type="ARBA" id="ARBA00004123"/>
    </source>
</evidence>
<evidence type="ECO:0000313" key="8">
    <source>
        <dbReference type="EMBL" id="KAJ1961046.1"/>
    </source>
</evidence>
<sequence length="220" mass="23683">VASMSAPTSPNEIGLVIGSLSSASPSASQMPLATIQTTGTNQGTNVGMFPSYNSQGEMKQCKNCFCINTPSWRRSILDKTLLCNACGLYEKNYKTRRPWEKDREGVLRVIRNTRSRRGTKAKLPRRKIPQQSSVEITSSVEATLTANTEASTSTNNIVPAPIPTNAVPLASSLTMEGPPFLQCSSCHKIGSAPQFMAVNGQELMVLCAECLAMLTVQGQP</sequence>
<dbReference type="OrthoDB" id="515401at2759"/>
<dbReference type="SMART" id="SM00401">
    <property type="entry name" value="ZnF_GATA"/>
    <property type="match status" value="1"/>
</dbReference>
<evidence type="ECO:0000256" key="2">
    <source>
        <dbReference type="ARBA" id="ARBA00022723"/>
    </source>
</evidence>
<accession>A0A9W8E2E1</accession>
<dbReference type="InterPro" id="IPR000679">
    <property type="entry name" value="Znf_GATA"/>
</dbReference>
<evidence type="ECO:0000313" key="9">
    <source>
        <dbReference type="Proteomes" id="UP001150925"/>
    </source>
</evidence>
<dbReference type="GO" id="GO:0045944">
    <property type="term" value="P:positive regulation of transcription by RNA polymerase II"/>
    <property type="evidence" value="ECO:0007669"/>
    <property type="project" value="TreeGrafter"/>
</dbReference>
<feature type="non-terminal residue" evidence="8">
    <location>
        <position position="1"/>
    </location>
</feature>
<dbReference type="Proteomes" id="UP001150925">
    <property type="component" value="Unassembled WGS sequence"/>
</dbReference>
<evidence type="ECO:0000256" key="4">
    <source>
        <dbReference type="ARBA" id="ARBA00022833"/>
    </source>
</evidence>
<protein>
    <recommendedName>
        <fullName evidence="7">GATA-type domain-containing protein</fullName>
    </recommendedName>
</protein>
<evidence type="ECO:0000256" key="5">
    <source>
        <dbReference type="ARBA" id="ARBA00023242"/>
    </source>
</evidence>
<dbReference type="GO" id="GO:0000122">
    <property type="term" value="P:negative regulation of transcription by RNA polymerase II"/>
    <property type="evidence" value="ECO:0007669"/>
    <property type="project" value="TreeGrafter"/>
</dbReference>
<dbReference type="PANTHER" id="PTHR10071">
    <property type="entry name" value="TRANSCRIPTION FACTOR GATA FAMILY MEMBER"/>
    <property type="match status" value="1"/>
</dbReference>